<comment type="caution">
    <text evidence="2">The sequence shown here is derived from an EMBL/GenBank/DDBJ whole genome shotgun (WGS) entry which is preliminary data.</text>
</comment>
<feature type="region of interest" description="Disordered" evidence="1">
    <location>
        <begin position="1"/>
        <end position="64"/>
    </location>
</feature>
<accession>A0A2H5PUZ4</accession>
<name>A0A2H5PUZ4_CITUN</name>
<dbReference type="EMBL" id="BDQV01000132">
    <property type="protein sequence ID" value="GAY56176.1"/>
    <property type="molecule type" value="Genomic_DNA"/>
</dbReference>
<evidence type="ECO:0000313" key="2">
    <source>
        <dbReference type="EMBL" id="GAY56176.1"/>
    </source>
</evidence>
<reference evidence="2 3" key="1">
    <citation type="journal article" date="2017" name="Front. Genet.">
        <title>Draft sequencing of the heterozygous diploid genome of Satsuma (Citrus unshiu Marc.) using a hybrid assembly approach.</title>
        <authorList>
            <person name="Shimizu T."/>
            <person name="Tanizawa Y."/>
            <person name="Mochizuki T."/>
            <person name="Nagasaki H."/>
            <person name="Yoshioka T."/>
            <person name="Toyoda A."/>
            <person name="Fujiyama A."/>
            <person name="Kaminuma E."/>
            <person name="Nakamura Y."/>
        </authorList>
    </citation>
    <scope>NUCLEOTIDE SEQUENCE [LARGE SCALE GENOMIC DNA]</scope>
    <source>
        <strain evidence="3">cv. Miyagawa wase</strain>
    </source>
</reference>
<proteinExistence type="predicted"/>
<dbReference type="Proteomes" id="UP000236630">
    <property type="component" value="Unassembled WGS sequence"/>
</dbReference>
<evidence type="ECO:0000256" key="1">
    <source>
        <dbReference type="SAM" id="MobiDB-lite"/>
    </source>
</evidence>
<protein>
    <submittedName>
        <fullName evidence="2">Uncharacterized protein</fullName>
    </submittedName>
</protein>
<gene>
    <name evidence="2" type="ORF">CUMW_169860</name>
</gene>
<feature type="compositionally biased region" description="Polar residues" evidence="1">
    <location>
        <begin position="38"/>
        <end position="64"/>
    </location>
</feature>
<dbReference type="AlphaFoldDB" id="A0A2H5PUZ4"/>
<keyword evidence="3" id="KW-1185">Reference proteome</keyword>
<organism evidence="2 3">
    <name type="scientific">Citrus unshiu</name>
    <name type="common">Satsuma mandarin</name>
    <name type="synonym">Citrus nobilis var. unshiu</name>
    <dbReference type="NCBI Taxonomy" id="55188"/>
    <lineage>
        <taxon>Eukaryota</taxon>
        <taxon>Viridiplantae</taxon>
        <taxon>Streptophyta</taxon>
        <taxon>Embryophyta</taxon>
        <taxon>Tracheophyta</taxon>
        <taxon>Spermatophyta</taxon>
        <taxon>Magnoliopsida</taxon>
        <taxon>eudicotyledons</taxon>
        <taxon>Gunneridae</taxon>
        <taxon>Pentapetalae</taxon>
        <taxon>rosids</taxon>
        <taxon>malvids</taxon>
        <taxon>Sapindales</taxon>
        <taxon>Rutaceae</taxon>
        <taxon>Aurantioideae</taxon>
        <taxon>Citrus</taxon>
    </lineage>
</organism>
<feature type="compositionally biased region" description="Acidic residues" evidence="1">
    <location>
        <begin position="1"/>
        <end position="12"/>
    </location>
</feature>
<sequence length="64" mass="7253">MTENEEPIYDPDLEGRPRRNLTKKQNFVKMGIDCRSPNKVTPKSVTNNPKATPKLVTNNPKVSD</sequence>
<evidence type="ECO:0000313" key="3">
    <source>
        <dbReference type="Proteomes" id="UP000236630"/>
    </source>
</evidence>